<dbReference type="RefSeq" id="WP_177203538.1">
    <property type="nucleotide sequence ID" value="NZ_FOLH01000004.1"/>
</dbReference>
<dbReference type="Proteomes" id="UP000199058">
    <property type="component" value="Unassembled WGS sequence"/>
</dbReference>
<evidence type="ECO:0000313" key="3">
    <source>
        <dbReference type="Proteomes" id="UP000199058"/>
    </source>
</evidence>
<dbReference type="AlphaFoldDB" id="A0A1I1I9N7"/>
<reference evidence="2 3" key="1">
    <citation type="submission" date="2016-10" db="EMBL/GenBank/DDBJ databases">
        <authorList>
            <person name="de Groot N.N."/>
        </authorList>
    </citation>
    <scope>NUCLEOTIDE SEQUENCE [LARGE SCALE GENOMIC DNA]</scope>
    <source>
        <strain evidence="2 3">DSM 18438</strain>
    </source>
</reference>
<dbReference type="EMBL" id="FOLH01000004">
    <property type="protein sequence ID" value="SFC32917.1"/>
    <property type="molecule type" value="Genomic_DNA"/>
</dbReference>
<organism evidence="2 3">
    <name type="scientific">Marinospirillum celere</name>
    <dbReference type="NCBI Taxonomy" id="1122252"/>
    <lineage>
        <taxon>Bacteria</taxon>
        <taxon>Pseudomonadati</taxon>
        <taxon>Pseudomonadota</taxon>
        <taxon>Gammaproteobacteria</taxon>
        <taxon>Oceanospirillales</taxon>
        <taxon>Oceanospirillaceae</taxon>
        <taxon>Marinospirillum</taxon>
    </lineage>
</organism>
<evidence type="ECO:0000256" key="1">
    <source>
        <dbReference type="SAM" id="MobiDB-lite"/>
    </source>
</evidence>
<protein>
    <submittedName>
        <fullName evidence="2">Uncharacterized protein</fullName>
    </submittedName>
</protein>
<proteinExistence type="predicted"/>
<sequence>MKLFPDAWSFDQALLVFKRRPLQELWHIQQKNQKNHSSRSLANQVLSRGRIG</sequence>
<name>A0A1I1I9N7_9GAMM</name>
<gene>
    <name evidence="2" type="ORF">SAMN05660443_2294</name>
</gene>
<evidence type="ECO:0000313" key="2">
    <source>
        <dbReference type="EMBL" id="SFC32917.1"/>
    </source>
</evidence>
<accession>A0A1I1I9N7</accession>
<feature type="region of interest" description="Disordered" evidence="1">
    <location>
        <begin position="29"/>
        <end position="52"/>
    </location>
</feature>
<keyword evidence="3" id="KW-1185">Reference proteome</keyword>